<reference evidence="3" key="1">
    <citation type="journal article" date="2019" name="Int. J. Syst. Evol. Microbiol.">
        <title>The Global Catalogue of Microorganisms (GCM) 10K type strain sequencing project: providing services to taxonomists for standard genome sequencing and annotation.</title>
        <authorList>
            <consortium name="The Broad Institute Genomics Platform"/>
            <consortium name="The Broad Institute Genome Sequencing Center for Infectious Disease"/>
            <person name="Wu L."/>
            <person name="Ma J."/>
        </authorList>
    </citation>
    <scope>NUCLEOTIDE SEQUENCE [LARGE SCALE GENOMIC DNA]</scope>
    <source>
        <strain evidence="3">CGMCC 4.7680</strain>
    </source>
</reference>
<protein>
    <recommendedName>
        <fullName evidence="4">Tryptophan dimethylallyltransferase</fullName>
    </recommendedName>
</protein>
<gene>
    <name evidence="2" type="ORF">GCM10017567_59920</name>
</gene>
<sequence length="366" mass="40300">MTSRAPEFPEYIRENYPAQGRLFGDFLCGLWSTACEALDVPVEQSVRTTRMLRSLLPPWAHERIGPSPVQPSYVADDGFPAEMSVNWSGDRPELRVLFDSLGHEVVWPGDSVFRTRRLDHVRETFTPRAGRPSPAPLWHSIAWRPPSGLVHKTYFGLYSWPHAQREAAVAEAMAQLGLGEAWADTRRRVETVEGDREIEFFAVDLTDDAQARVKIYYRNHDAGLAEVERVASVALHHDSGRAQSAYRTLAGDGEGAGEAALSCLAFRSGVDRAAESTTYLRLPALVPDDREAVERTAALLHDQGVDPGRFRTLAAALAPGPLSGSRGVLELVSFRAAGRAGDVTTYFRFPVFDRPPPSPLSPVDLG</sequence>
<accession>A0ABQ3KKX9</accession>
<evidence type="ECO:0000313" key="3">
    <source>
        <dbReference type="Proteomes" id="UP000649955"/>
    </source>
</evidence>
<dbReference type="RefSeq" id="WP_229902993.1">
    <property type="nucleotide sequence ID" value="NZ_BNAW01000033.1"/>
</dbReference>
<evidence type="ECO:0000313" key="2">
    <source>
        <dbReference type="EMBL" id="GHG31838.1"/>
    </source>
</evidence>
<evidence type="ECO:0000256" key="1">
    <source>
        <dbReference type="ARBA" id="ARBA00022679"/>
    </source>
</evidence>
<evidence type="ECO:0008006" key="4">
    <source>
        <dbReference type="Google" id="ProtNLM"/>
    </source>
</evidence>
<dbReference type="EMBL" id="BNAW01000033">
    <property type="protein sequence ID" value="GHG31838.1"/>
    <property type="molecule type" value="Genomic_DNA"/>
</dbReference>
<dbReference type="Proteomes" id="UP000649955">
    <property type="component" value="Unassembled WGS sequence"/>
</dbReference>
<comment type="caution">
    <text evidence="2">The sequence shown here is derived from an EMBL/GenBank/DDBJ whole genome shotgun (WGS) entry which is preliminary data.</text>
</comment>
<keyword evidence="1" id="KW-0808">Transferase</keyword>
<organism evidence="2 3">
    <name type="scientific">Amycolatopsis bullii</name>
    <dbReference type="NCBI Taxonomy" id="941987"/>
    <lineage>
        <taxon>Bacteria</taxon>
        <taxon>Bacillati</taxon>
        <taxon>Actinomycetota</taxon>
        <taxon>Actinomycetes</taxon>
        <taxon>Pseudonocardiales</taxon>
        <taxon>Pseudonocardiaceae</taxon>
        <taxon>Amycolatopsis</taxon>
    </lineage>
</organism>
<name>A0ABQ3KKX9_9PSEU</name>
<proteinExistence type="predicted"/>
<keyword evidence="3" id="KW-1185">Reference proteome</keyword>
<dbReference type="InterPro" id="IPR033964">
    <property type="entry name" value="ABBA"/>
</dbReference>
<dbReference type="SFLD" id="SFLDS00036">
    <property type="entry name" value="Aromatic_Prenyltransferase"/>
    <property type="match status" value="1"/>
</dbReference>